<dbReference type="InterPro" id="IPR015421">
    <property type="entry name" value="PyrdxlP-dep_Trfase_major"/>
</dbReference>
<gene>
    <name evidence="6" type="ordered locus">HMU13660</name>
</gene>
<keyword evidence="6" id="KW-0032">Aminotransferase</keyword>
<dbReference type="InterPro" id="IPR000653">
    <property type="entry name" value="DegT/StrS_aminotransferase"/>
</dbReference>
<dbReference type="CDD" id="cd00616">
    <property type="entry name" value="AHBA_syn"/>
    <property type="match status" value="1"/>
</dbReference>
<keyword evidence="1 4" id="KW-0663">Pyridoxal phosphate</keyword>
<dbReference type="InterPro" id="IPR015422">
    <property type="entry name" value="PyrdxlP-dep_Trfase_small"/>
</dbReference>
<evidence type="ECO:0000256" key="4">
    <source>
        <dbReference type="PIRSR" id="PIRSR000390-2"/>
    </source>
</evidence>
<organism evidence="6 7">
    <name type="scientific">Helicobacter mustelae (strain ATCC 43772 / CCUG 25715 / CIP 103759 / LMG 18044 / NCTC 12198 / R85-136P)</name>
    <name type="common">Campylobacter mustelae</name>
    <dbReference type="NCBI Taxonomy" id="679897"/>
    <lineage>
        <taxon>Bacteria</taxon>
        <taxon>Pseudomonadati</taxon>
        <taxon>Campylobacterota</taxon>
        <taxon>Epsilonproteobacteria</taxon>
        <taxon>Campylobacterales</taxon>
        <taxon>Helicobacteraceae</taxon>
        <taxon>Helicobacter</taxon>
    </lineage>
</organism>
<proteinExistence type="inferred from homology"/>
<evidence type="ECO:0000256" key="2">
    <source>
        <dbReference type="ARBA" id="ARBA00037999"/>
    </source>
</evidence>
<accession>D3UJE3</accession>
<keyword evidence="7" id="KW-1185">Reference proteome</keyword>
<reference evidence="6 7" key="1">
    <citation type="journal article" date="2010" name="BMC Genomics">
        <title>Comparative genomics and proteomics of Helicobacter mustelae, an ulcerogenic and carcinogenic gastric pathogen.</title>
        <authorList>
            <person name="O'Toole P.W."/>
            <person name="Snelling W.J."/>
            <person name="Canchaya C."/>
            <person name="Forde B.M."/>
            <person name="Hardie K.R."/>
            <person name="Josenhans C."/>
            <person name="Graham R.L.J."/>
            <person name="McMullan G."/>
            <person name="Parkhill J."/>
            <person name="Belda E."/>
            <person name="Bentley S.D."/>
        </authorList>
    </citation>
    <scope>NUCLEOTIDE SEQUENCE [LARGE SCALE GENOMIC DNA]</scope>
    <source>
        <strain evidence="7">ATCC 43772 / LMG 18044 / NCTC 12198 / 12198</strain>
    </source>
</reference>
<dbReference type="PANTHER" id="PTHR30244">
    <property type="entry name" value="TRANSAMINASE"/>
    <property type="match status" value="1"/>
</dbReference>
<evidence type="ECO:0000256" key="1">
    <source>
        <dbReference type="ARBA" id="ARBA00022898"/>
    </source>
</evidence>
<dbReference type="Gene3D" id="3.40.640.10">
    <property type="entry name" value="Type I PLP-dependent aspartate aminotransferase-like (Major domain)"/>
    <property type="match status" value="1"/>
</dbReference>
<dbReference type="Gene3D" id="3.90.1150.10">
    <property type="entry name" value="Aspartate Aminotransferase, domain 1"/>
    <property type="match status" value="1"/>
</dbReference>
<dbReference type="eggNOG" id="COG0399">
    <property type="taxonomic scope" value="Bacteria"/>
</dbReference>
<dbReference type="KEGG" id="hms:HMU13660"/>
<comment type="similarity">
    <text evidence="2 5">Belongs to the DegT/DnrJ/EryC1 family.</text>
</comment>
<dbReference type="GO" id="GO:0030170">
    <property type="term" value="F:pyridoxal phosphate binding"/>
    <property type="evidence" value="ECO:0007669"/>
    <property type="project" value="TreeGrafter"/>
</dbReference>
<dbReference type="STRING" id="679897.HMU13660"/>
<dbReference type="EMBL" id="FN555004">
    <property type="protein sequence ID" value="CBG40619.1"/>
    <property type="molecule type" value="Genomic_DNA"/>
</dbReference>
<dbReference type="RefSeq" id="WP_013023685.1">
    <property type="nucleotide sequence ID" value="NC_013949.1"/>
</dbReference>
<keyword evidence="6" id="KW-0808">Transferase</keyword>
<protein>
    <submittedName>
        <fullName evidence="6">Putative aminotransferase DegT/DnrJ/EryC1/StrS family</fullName>
    </submittedName>
</protein>
<dbReference type="InterPro" id="IPR015424">
    <property type="entry name" value="PyrdxlP-dep_Trfase"/>
</dbReference>
<evidence type="ECO:0000256" key="3">
    <source>
        <dbReference type="PIRSR" id="PIRSR000390-1"/>
    </source>
</evidence>
<dbReference type="PANTHER" id="PTHR30244:SF36">
    <property type="entry name" value="3-OXO-GLUCOSE-6-PHOSPHATE:GLUTAMATE AMINOTRANSFERASE"/>
    <property type="match status" value="1"/>
</dbReference>
<dbReference type="GO" id="GO:0000271">
    <property type="term" value="P:polysaccharide biosynthetic process"/>
    <property type="evidence" value="ECO:0007669"/>
    <property type="project" value="TreeGrafter"/>
</dbReference>
<dbReference type="PIRSF" id="PIRSF000390">
    <property type="entry name" value="PLP_StrS"/>
    <property type="match status" value="1"/>
</dbReference>
<dbReference type="Pfam" id="PF01041">
    <property type="entry name" value="DegT_DnrJ_EryC1"/>
    <property type="match status" value="1"/>
</dbReference>
<dbReference type="GO" id="GO:0008483">
    <property type="term" value="F:transaminase activity"/>
    <property type="evidence" value="ECO:0007669"/>
    <property type="project" value="UniProtKB-KW"/>
</dbReference>
<evidence type="ECO:0000313" key="7">
    <source>
        <dbReference type="Proteomes" id="UP000001522"/>
    </source>
</evidence>
<feature type="modified residue" description="N6-(pyridoxal phosphate)lysine" evidence="4">
    <location>
        <position position="189"/>
    </location>
</feature>
<dbReference type="HOGENOM" id="CLU_033332_6_0_7"/>
<sequence>MQIPFLDLTSLNKPYFSPFLRRTKEIFAQSDFINGAACKQFEQEFARYIGARYCLGVGNGTDALEIAIKALNLPKGSQIILPANTFKASCEAILNTGHKAVIVDCNEDYTINIPSLKRALTPGSAAILVVHLYGRICDMASILEIARSYELALIEDCSQAHGARIKIGNKMLFAGNIGDIATFSFYPSKNLGAIGDGGCILSNDKNLISRCQNIANHCPNPQEKIHFIGRNSRLDSLQAAFLSLKLPDLEAQNQHRQKIAKLYREKLCNIHALVLPQIPVFAHQCVWHLYVVRLQGELEGKREDLMEFLRERGIETRVHYAQNLTKLKEIHSNISTITSPTPNANNWEANLLSLPMGTHLQEKDIIIIAESIQAFCKLITKA</sequence>
<feature type="active site" description="Proton acceptor" evidence="3">
    <location>
        <position position="189"/>
    </location>
</feature>
<evidence type="ECO:0000256" key="5">
    <source>
        <dbReference type="RuleBase" id="RU004508"/>
    </source>
</evidence>
<evidence type="ECO:0000313" key="6">
    <source>
        <dbReference type="EMBL" id="CBG40619.1"/>
    </source>
</evidence>
<dbReference type="Proteomes" id="UP000001522">
    <property type="component" value="Chromosome"/>
</dbReference>
<name>D3UJE3_HELM1</name>
<dbReference type="AlphaFoldDB" id="D3UJE3"/>
<dbReference type="SUPFAM" id="SSF53383">
    <property type="entry name" value="PLP-dependent transferases"/>
    <property type="match status" value="1"/>
</dbReference>